<dbReference type="EnsemblMetazoa" id="XM_020002196.1">
    <property type="protein sequence ID" value="XP_019857755.1"/>
    <property type="gene ID" value="LOC109586028"/>
</dbReference>
<protein>
    <submittedName>
        <fullName evidence="2">Uncharacterized protein</fullName>
    </submittedName>
</protein>
<evidence type="ECO:0000313" key="3">
    <source>
        <dbReference type="Proteomes" id="UP000007879"/>
    </source>
</evidence>
<dbReference type="SUPFAM" id="SSF103657">
    <property type="entry name" value="BAR/IMD domain-like"/>
    <property type="match status" value="1"/>
</dbReference>
<proteinExistence type="predicted"/>
<feature type="compositionally biased region" description="Basic and acidic residues" evidence="1">
    <location>
        <begin position="112"/>
        <end position="124"/>
    </location>
</feature>
<evidence type="ECO:0000256" key="1">
    <source>
        <dbReference type="SAM" id="MobiDB-lite"/>
    </source>
</evidence>
<organism evidence="2 3">
    <name type="scientific">Amphimedon queenslandica</name>
    <name type="common">Sponge</name>
    <dbReference type="NCBI Taxonomy" id="400682"/>
    <lineage>
        <taxon>Eukaryota</taxon>
        <taxon>Metazoa</taxon>
        <taxon>Porifera</taxon>
        <taxon>Demospongiae</taxon>
        <taxon>Heteroscleromorpha</taxon>
        <taxon>Haplosclerida</taxon>
        <taxon>Niphatidae</taxon>
        <taxon>Amphimedon</taxon>
    </lineage>
</organism>
<reference evidence="2" key="2">
    <citation type="submission" date="2024-06" db="UniProtKB">
        <authorList>
            <consortium name="EnsemblMetazoa"/>
        </authorList>
    </citation>
    <scope>IDENTIFICATION</scope>
</reference>
<reference evidence="3" key="1">
    <citation type="journal article" date="2010" name="Nature">
        <title>The Amphimedon queenslandica genome and the evolution of animal complexity.</title>
        <authorList>
            <person name="Srivastava M."/>
            <person name="Simakov O."/>
            <person name="Chapman J."/>
            <person name="Fahey B."/>
            <person name="Gauthier M.E."/>
            <person name="Mitros T."/>
            <person name="Richards G.S."/>
            <person name="Conaco C."/>
            <person name="Dacre M."/>
            <person name="Hellsten U."/>
            <person name="Larroux C."/>
            <person name="Putnam N.H."/>
            <person name="Stanke M."/>
            <person name="Adamska M."/>
            <person name="Darling A."/>
            <person name="Degnan S.M."/>
            <person name="Oakley T.H."/>
            <person name="Plachetzki D.C."/>
            <person name="Zhai Y."/>
            <person name="Adamski M."/>
            <person name="Calcino A."/>
            <person name="Cummins S.F."/>
            <person name="Goodstein D.M."/>
            <person name="Harris C."/>
            <person name="Jackson D.J."/>
            <person name="Leys S.P."/>
            <person name="Shu S."/>
            <person name="Woodcroft B.J."/>
            <person name="Vervoort M."/>
            <person name="Kosik K.S."/>
            <person name="Manning G."/>
            <person name="Degnan B.M."/>
            <person name="Rokhsar D.S."/>
        </authorList>
    </citation>
    <scope>NUCLEOTIDE SEQUENCE [LARGE SCALE GENOMIC DNA]</scope>
</reference>
<dbReference type="KEGG" id="aqu:109586028"/>
<dbReference type="Gene3D" id="1.20.1270.60">
    <property type="entry name" value="Arfaptin homology (AH) domain/BAR domain"/>
    <property type="match status" value="1"/>
</dbReference>
<feature type="region of interest" description="Disordered" evidence="1">
    <location>
        <begin position="105"/>
        <end position="124"/>
    </location>
</feature>
<dbReference type="InterPro" id="IPR027267">
    <property type="entry name" value="AH/BAR_dom_sf"/>
</dbReference>
<dbReference type="AlphaFoldDB" id="A0AAN0JLR0"/>
<dbReference type="GeneID" id="109586028"/>
<sequence length="139" mass="16165">MQEDMYTQSHRELVHIQESMNSEVNEVLKRIQEHELERVNKIARSLKEFARTLSNTAPAYLECMQRIVFSIDKVDGSTDIECFVMEHEKLLEEPLIPTLELHSCSSRSNRKAKTEKSSDDFKNEDADDNLKLARLVAIR</sequence>
<dbReference type="Proteomes" id="UP000007879">
    <property type="component" value="Unassembled WGS sequence"/>
</dbReference>
<name>A0AAN0JLR0_AMPQE</name>
<dbReference type="RefSeq" id="XP_019857755.1">
    <property type="nucleotide sequence ID" value="XM_020002196.1"/>
</dbReference>
<keyword evidence="3" id="KW-1185">Reference proteome</keyword>
<evidence type="ECO:0000313" key="2">
    <source>
        <dbReference type="EnsemblMetazoa" id="XP_019857755.1"/>
    </source>
</evidence>
<accession>A0AAN0JLR0</accession>